<organism evidence="1 2">
    <name type="scientific">Falsochrobactrum shanghaiense</name>
    <dbReference type="NCBI Taxonomy" id="2201899"/>
    <lineage>
        <taxon>Bacteria</taxon>
        <taxon>Pseudomonadati</taxon>
        <taxon>Pseudomonadota</taxon>
        <taxon>Alphaproteobacteria</taxon>
        <taxon>Hyphomicrobiales</taxon>
        <taxon>Brucellaceae</taxon>
        <taxon>Falsochrobactrum</taxon>
    </lineage>
</organism>
<gene>
    <name evidence="1" type="ORF">DKP76_13535</name>
</gene>
<protein>
    <submittedName>
        <fullName evidence="1">Uncharacterized protein</fullName>
    </submittedName>
</protein>
<proteinExistence type="predicted"/>
<comment type="caution">
    <text evidence="1">The sequence shown here is derived from an EMBL/GenBank/DDBJ whole genome shotgun (WGS) entry which is preliminary data.</text>
</comment>
<accession>A0A316J6V1</accession>
<dbReference type="EMBL" id="QGDB01000005">
    <property type="protein sequence ID" value="PWL17051.1"/>
    <property type="molecule type" value="Genomic_DNA"/>
</dbReference>
<keyword evidence="2" id="KW-1185">Reference proteome</keyword>
<evidence type="ECO:0000313" key="1">
    <source>
        <dbReference type="EMBL" id="PWL17051.1"/>
    </source>
</evidence>
<reference evidence="1 2" key="1">
    <citation type="submission" date="2018-05" db="EMBL/GenBank/DDBJ databases">
        <title>Comparative genomic sequence analysis between strain HN4 and CCM 8460T (Falsochrobactrum ovis) will provide more evidence to prove that HN4 is a new species of Falsochrobactrum.</title>
        <authorList>
            <person name="Lyu W."/>
            <person name="Sun L."/>
            <person name="Yao L."/>
        </authorList>
    </citation>
    <scope>NUCLEOTIDE SEQUENCE [LARGE SCALE GENOMIC DNA]</scope>
    <source>
        <strain evidence="1 2">HN4</strain>
    </source>
</reference>
<name>A0A316J6V1_9HYPH</name>
<dbReference type="AlphaFoldDB" id="A0A316J6V1"/>
<dbReference type="Proteomes" id="UP000245865">
    <property type="component" value="Unassembled WGS sequence"/>
</dbReference>
<evidence type="ECO:0000313" key="2">
    <source>
        <dbReference type="Proteomes" id="UP000245865"/>
    </source>
</evidence>
<sequence>MLGRLCEINALKVDFRITSKPYIHSRVNGHLSERTKSEYAIKLFDAWTIPIILLLHGNRICAH</sequence>